<dbReference type="Proteomes" id="UP000663856">
    <property type="component" value="Unassembled WGS sequence"/>
</dbReference>
<dbReference type="Proteomes" id="UP000663866">
    <property type="component" value="Unassembled WGS sequence"/>
</dbReference>
<sequence length="230" mass="26949">MSNERELELVHRRDEILHETMTLTANVVQSLEQQQKLAFDTQENLHNQNFLLSLANDKMRLMNQDLTSVVNEMNEIDTKHGCLCFTLRKHKKKRRERPIDSKPIIISNTNGKPSETNKSTSTIPQIIDHNEQEKIIVNELNQMRKQLVIFQDQVKTINKSFEEGDDIIQQLGNETNQYMYAITTALNKAEQILGRKFVVNQQQQQQQQQQHQQAIARERKQEFDTLNKPT</sequence>
<evidence type="ECO:0000313" key="3">
    <source>
        <dbReference type="EMBL" id="CAF3849656.1"/>
    </source>
</evidence>
<comment type="caution">
    <text evidence="2">The sequence shown here is derived from an EMBL/GenBank/DDBJ whole genome shotgun (WGS) entry which is preliminary data.</text>
</comment>
<dbReference type="AlphaFoldDB" id="A0A816R3X9"/>
<reference evidence="2" key="1">
    <citation type="submission" date="2021-02" db="EMBL/GenBank/DDBJ databases">
        <authorList>
            <person name="Nowell W R."/>
        </authorList>
    </citation>
    <scope>NUCLEOTIDE SEQUENCE</scope>
</reference>
<feature type="compositionally biased region" description="Basic and acidic residues" evidence="1">
    <location>
        <begin position="216"/>
        <end position="230"/>
    </location>
</feature>
<evidence type="ECO:0000313" key="5">
    <source>
        <dbReference type="Proteomes" id="UP000663866"/>
    </source>
</evidence>
<dbReference type="EMBL" id="CAJOBG010000720">
    <property type="protein sequence ID" value="CAF3849656.1"/>
    <property type="molecule type" value="Genomic_DNA"/>
</dbReference>
<evidence type="ECO:0000256" key="1">
    <source>
        <dbReference type="SAM" id="MobiDB-lite"/>
    </source>
</evidence>
<feature type="compositionally biased region" description="Low complexity" evidence="1">
    <location>
        <begin position="204"/>
        <end position="213"/>
    </location>
</feature>
<feature type="region of interest" description="Disordered" evidence="1">
    <location>
        <begin position="204"/>
        <end position="230"/>
    </location>
</feature>
<evidence type="ECO:0000313" key="4">
    <source>
        <dbReference type="Proteomes" id="UP000663856"/>
    </source>
</evidence>
<accession>A0A816R3X9</accession>
<evidence type="ECO:0000313" key="2">
    <source>
        <dbReference type="EMBL" id="CAF2066464.1"/>
    </source>
</evidence>
<organism evidence="2 4">
    <name type="scientific">Rotaria magnacalcarata</name>
    <dbReference type="NCBI Taxonomy" id="392030"/>
    <lineage>
        <taxon>Eukaryota</taxon>
        <taxon>Metazoa</taxon>
        <taxon>Spiralia</taxon>
        <taxon>Gnathifera</taxon>
        <taxon>Rotifera</taxon>
        <taxon>Eurotatoria</taxon>
        <taxon>Bdelloidea</taxon>
        <taxon>Philodinida</taxon>
        <taxon>Philodinidae</taxon>
        <taxon>Rotaria</taxon>
    </lineage>
</organism>
<keyword evidence="5" id="KW-1185">Reference proteome</keyword>
<gene>
    <name evidence="3" type="ORF">OVN521_LOCUS6774</name>
    <name evidence="2" type="ORF">WKI299_LOCUS13233</name>
</gene>
<name>A0A816R3X9_9BILA</name>
<dbReference type="EMBL" id="CAJNRF010004990">
    <property type="protein sequence ID" value="CAF2066464.1"/>
    <property type="molecule type" value="Genomic_DNA"/>
</dbReference>
<proteinExistence type="predicted"/>
<protein>
    <submittedName>
        <fullName evidence="2">Uncharacterized protein</fullName>
    </submittedName>
</protein>